<keyword evidence="1" id="KW-0812">Transmembrane</keyword>
<evidence type="ECO:0000313" key="3">
    <source>
        <dbReference type="Proteomes" id="UP000796880"/>
    </source>
</evidence>
<dbReference type="PANTHER" id="PTHR36714:SF7">
    <property type="entry name" value="TRANSMEMBRANE PROTEIN"/>
    <property type="match status" value="1"/>
</dbReference>
<dbReference type="AlphaFoldDB" id="A0A8K0DMM8"/>
<keyword evidence="1" id="KW-1133">Transmembrane helix</keyword>
<name>A0A8K0DMM8_9ROSA</name>
<feature type="transmembrane region" description="Helical" evidence="1">
    <location>
        <begin position="182"/>
        <end position="204"/>
    </location>
</feature>
<feature type="transmembrane region" description="Helical" evidence="1">
    <location>
        <begin position="152"/>
        <end position="176"/>
    </location>
</feature>
<comment type="caution">
    <text evidence="2">The sequence shown here is derived from an EMBL/GenBank/DDBJ whole genome shotgun (WGS) entry which is preliminary data.</text>
</comment>
<accession>A0A8K0DMM8</accession>
<feature type="transmembrane region" description="Helical" evidence="1">
    <location>
        <begin position="30"/>
        <end position="49"/>
    </location>
</feature>
<reference evidence="2" key="1">
    <citation type="submission" date="2020-03" db="EMBL/GenBank/DDBJ databases">
        <title>A high-quality chromosome-level genome assembly of a woody plant with both climbing and erect habits, Rhamnella rubrinervis.</title>
        <authorList>
            <person name="Lu Z."/>
            <person name="Yang Y."/>
            <person name="Zhu X."/>
            <person name="Sun Y."/>
        </authorList>
    </citation>
    <scope>NUCLEOTIDE SEQUENCE</scope>
    <source>
        <strain evidence="2">BYM</strain>
        <tissue evidence="2">Leaf</tissue>
    </source>
</reference>
<gene>
    <name evidence="2" type="ORF">FNV43_RR26474</name>
</gene>
<evidence type="ECO:0000256" key="1">
    <source>
        <dbReference type="SAM" id="Phobius"/>
    </source>
</evidence>
<evidence type="ECO:0000313" key="2">
    <source>
        <dbReference type="EMBL" id="KAF3431738.1"/>
    </source>
</evidence>
<dbReference type="EMBL" id="VOIH02000012">
    <property type="protein sequence ID" value="KAF3431738.1"/>
    <property type="molecule type" value="Genomic_DNA"/>
</dbReference>
<keyword evidence="1" id="KW-0472">Membrane</keyword>
<dbReference type="PANTHER" id="PTHR36714">
    <property type="entry name" value="T23E23.1"/>
    <property type="match status" value="1"/>
</dbReference>
<keyword evidence="3" id="KW-1185">Reference proteome</keyword>
<sequence>MESKQIMHNQKMGVLDILKKSLLVFGRNNNFNFFTIIASFPMFCFLIYFEFFLQKFLFDTIETLKPSSDHYFNYFWHYISDVTEKMNEENLLQFMQLGFLYLVPLHLLELSTVLAIVDLASKIYKKDKPMSLKDMVQKPFNLARMRGTFITFVYVTLLSACTLLGLLWLVTTYFVILRNTMYYVIFAAICGTSFVPLLGLHLALSAEWNMSVVISATEGIYGPAALALSSFFSVGSHRRGVILMLVFFVWGVVLRLPCLYIGCHKGGYAIVAQSFFLCLGNALKWVACMVYFHDCQKQKSEMKVDGEVGSCG</sequence>
<protein>
    <recommendedName>
        <fullName evidence="4">Transmembrane protein</fullName>
    </recommendedName>
</protein>
<organism evidence="2 3">
    <name type="scientific">Rhamnella rubrinervis</name>
    <dbReference type="NCBI Taxonomy" id="2594499"/>
    <lineage>
        <taxon>Eukaryota</taxon>
        <taxon>Viridiplantae</taxon>
        <taxon>Streptophyta</taxon>
        <taxon>Embryophyta</taxon>
        <taxon>Tracheophyta</taxon>
        <taxon>Spermatophyta</taxon>
        <taxon>Magnoliopsida</taxon>
        <taxon>eudicotyledons</taxon>
        <taxon>Gunneridae</taxon>
        <taxon>Pentapetalae</taxon>
        <taxon>rosids</taxon>
        <taxon>fabids</taxon>
        <taxon>Rosales</taxon>
        <taxon>Rhamnaceae</taxon>
        <taxon>rhamnoid group</taxon>
        <taxon>Rhamneae</taxon>
        <taxon>Rhamnella</taxon>
    </lineage>
</organism>
<feature type="transmembrane region" description="Helical" evidence="1">
    <location>
        <begin position="99"/>
        <end position="120"/>
    </location>
</feature>
<feature type="transmembrane region" description="Helical" evidence="1">
    <location>
        <begin position="268"/>
        <end position="292"/>
    </location>
</feature>
<dbReference type="OrthoDB" id="1095660at2759"/>
<proteinExistence type="predicted"/>
<dbReference type="Proteomes" id="UP000796880">
    <property type="component" value="Unassembled WGS sequence"/>
</dbReference>
<feature type="transmembrane region" description="Helical" evidence="1">
    <location>
        <begin position="241"/>
        <end position="262"/>
    </location>
</feature>
<evidence type="ECO:0008006" key="4">
    <source>
        <dbReference type="Google" id="ProtNLM"/>
    </source>
</evidence>